<dbReference type="RefSeq" id="WP_015231282.1">
    <property type="nucleotide sequence ID" value="NC_019789.1"/>
</dbReference>
<reference evidence="2" key="1">
    <citation type="submission" date="2012-03" db="EMBL/GenBank/DDBJ databases">
        <title>Complete sequence of plasmid 1 of Deinococcus peraridilitoris DSM 19664.</title>
        <authorList>
            <person name="Lucas S."/>
            <person name="Copeland A."/>
            <person name="Lapidus A."/>
            <person name="Glavina del Rio T."/>
            <person name="Dalin E."/>
            <person name="Tice H."/>
            <person name="Bruce D."/>
            <person name="Goodwin L."/>
            <person name="Pitluck S."/>
            <person name="Peters L."/>
            <person name="Mikhailova N."/>
            <person name="Lu M."/>
            <person name="Kyrpides N."/>
            <person name="Mavromatis K."/>
            <person name="Ivanova N."/>
            <person name="Brettin T."/>
            <person name="Detter J.C."/>
            <person name="Han C."/>
            <person name="Larimer F."/>
            <person name="Land M."/>
            <person name="Hauser L."/>
            <person name="Markowitz V."/>
            <person name="Cheng J.-F."/>
            <person name="Hugenholtz P."/>
            <person name="Woyke T."/>
            <person name="Wu D."/>
            <person name="Pukall R."/>
            <person name="Steenblock K."/>
            <person name="Brambilla E."/>
            <person name="Klenk H.-P."/>
            <person name="Eisen J.A."/>
        </authorList>
    </citation>
    <scope>NUCLEOTIDE SEQUENCE [LARGE SCALE GENOMIC DNA]</scope>
    <source>
        <strain evidence="2">DSM 19664 / LMG 22246 / CIP 109416 / KR-200</strain>
        <plasmid evidence="2">Plasmid pDEIPE01</plasmid>
    </source>
</reference>
<dbReference type="HOGENOM" id="CLU_2522053_0_0_0"/>
<sequence length="84" mass="9407">MADRFVIERFEEDLVVIEWHDRSLDLPRVWLPQAAQEGDHLKVIAKDGHVTFEIDAAATQQALQANQQALNALNAKDDGGDLDL</sequence>
<organism evidence="1 2">
    <name type="scientific">Deinococcus peraridilitoris (strain DSM 19664 / LMG 22246 / CIP 109416 / KR-200)</name>
    <dbReference type="NCBI Taxonomy" id="937777"/>
    <lineage>
        <taxon>Bacteria</taxon>
        <taxon>Thermotogati</taxon>
        <taxon>Deinococcota</taxon>
        <taxon>Deinococci</taxon>
        <taxon>Deinococcales</taxon>
        <taxon>Deinococcaceae</taxon>
        <taxon>Deinococcus</taxon>
    </lineage>
</organism>
<accession>L0A8H2</accession>
<dbReference type="EMBL" id="CP003383">
    <property type="protein sequence ID" value="AFZ69380.1"/>
    <property type="molecule type" value="Genomic_DNA"/>
</dbReference>
<evidence type="ECO:0000313" key="2">
    <source>
        <dbReference type="Proteomes" id="UP000010467"/>
    </source>
</evidence>
<name>L0A8H2_DEIPD</name>
<dbReference type="InterPro" id="IPR021377">
    <property type="entry name" value="DUF3006"/>
</dbReference>
<proteinExistence type="predicted"/>
<geneLocation type="plasmid" evidence="1 2">
    <name>pDEIPE01</name>
</geneLocation>
<keyword evidence="1" id="KW-0614">Plasmid</keyword>
<evidence type="ECO:0008006" key="3">
    <source>
        <dbReference type="Google" id="ProtNLM"/>
    </source>
</evidence>
<dbReference type="Proteomes" id="UP000010467">
    <property type="component" value="Plasmid pDEIPE01"/>
</dbReference>
<evidence type="ECO:0000313" key="1">
    <source>
        <dbReference type="EMBL" id="AFZ69380.1"/>
    </source>
</evidence>
<keyword evidence="2" id="KW-1185">Reference proteome</keyword>
<gene>
    <name evidence="1" type="ordered locus">Deipe_3978</name>
</gene>
<dbReference type="PATRIC" id="fig|937777.3.peg.3995"/>
<protein>
    <recommendedName>
        <fullName evidence="3">DUF3006 domain-containing protein</fullName>
    </recommendedName>
</protein>
<dbReference type="OrthoDB" id="74244at2"/>
<dbReference type="Pfam" id="PF11213">
    <property type="entry name" value="DUF3006"/>
    <property type="match status" value="1"/>
</dbReference>
<dbReference type="AlphaFoldDB" id="L0A8H2"/>
<dbReference type="KEGG" id="dpd:Deipe_3978"/>